<dbReference type="AlphaFoldDB" id="A0AAW1P8F8"/>
<evidence type="ECO:0000313" key="3">
    <source>
        <dbReference type="Proteomes" id="UP001465755"/>
    </source>
</evidence>
<evidence type="ECO:0000256" key="1">
    <source>
        <dbReference type="SAM" id="Phobius"/>
    </source>
</evidence>
<dbReference type="Pfam" id="PF11833">
    <property type="entry name" value="CPP1-like"/>
    <property type="match status" value="1"/>
</dbReference>
<organism evidence="2 3">
    <name type="scientific">Symbiochloris irregularis</name>
    <dbReference type="NCBI Taxonomy" id="706552"/>
    <lineage>
        <taxon>Eukaryota</taxon>
        <taxon>Viridiplantae</taxon>
        <taxon>Chlorophyta</taxon>
        <taxon>core chlorophytes</taxon>
        <taxon>Trebouxiophyceae</taxon>
        <taxon>Trebouxiales</taxon>
        <taxon>Trebouxiaceae</taxon>
        <taxon>Symbiochloris</taxon>
    </lineage>
</organism>
<feature type="transmembrane region" description="Helical" evidence="1">
    <location>
        <begin position="231"/>
        <end position="251"/>
    </location>
</feature>
<keyword evidence="1" id="KW-1133">Transmembrane helix</keyword>
<evidence type="ECO:0000313" key="2">
    <source>
        <dbReference type="EMBL" id="KAK9804628.1"/>
    </source>
</evidence>
<gene>
    <name evidence="2" type="ORF">WJX73_001028</name>
</gene>
<dbReference type="Proteomes" id="UP001465755">
    <property type="component" value="Unassembled WGS sequence"/>
</dbReference>
<name>A0AAW1P8F8_9CHLO</name>
<dbReference type="PANTHER" id="PTHR33372:SF2">
    <property type="entry name" value="PROTEIN CHAPERONE-LIKE PROTEIN OF POR1, CHLOROPLASTIC"/>
    <property type="match status" value="1"/>
</dbReference>
<dbReference type="PANTHER" id="PTHR33372">
    <property type="match status" value="1"/>
</dbReference>
<accession>A0AAW1P8F8</accession>
<keyword evidence="1" id="KW-0812">Transmembrane</keyword>
<reference evidence="2 3" key="1">
    <citation type="journal article" date="2024" name="Nat. Commun.">
        <title>Phylogenomics reveals the evolutionary origins of lichenization in chlorophyte algae.</title>
        <authorList>
            <person name="Puginier C."/>
            <person name="Libourel C."/>
            <person name="Otte J."/>
            <person name="Skaloud P."/>
            <person name="Haon M."/>
            <person name="Grisel S."/>
            <person name="Petersen M."/>
            <person name="Berrin J.G."/>
            <person name="Delaux P.M."/>
            <person name="Dal Grande F."/>
            <person name="Keller J."/>
        </authorList>
    </citation>
    <scope>NUCLEOTIDE SEQUENCE [LARGE SCALE GENOMIC DNA]</scope>
    <source>
        <strain evidence="2 3">SAG 2036</strain>
    </source>
</reference>
<keyword evidence="3" id="KW-1185">Reference proteome</keyword>
<feature type="transmembrane region" description="Helical" evidence="1">
    <location>
        <begin position="198"/>
        <end position="219"/>
    </location>
</feature>
<comment type="caution">
    <text evidence="2">The sequence shown here is derived from an EMBL/GenBank/DDBJ whole genome shotgun (WGS) entry which is preliminary data.</text>
</comment>
<protein>
    <submittedName>
        <fullName evidence="2">Uncharacterized protein</fullName>
    </submittedName>
</protein>
<proteinExistence type="predicted"/>
<dbReference type="GO" id="GO:0031969">
    <property type="term" value="C:chloroplast membrane"/>
    <property type="evidence" value="ECO:0007669"/>
    <property type="project" value="TreeGrafter"/>
</dbReference>
<dbReference type="EMBL" id="JALJOQ010000048">
    <property type="protein sequence ID" value="KAK9804628.1"/>
    <property type="molecule type" value="Genomic_DNA"/>
</dbReference>
<dbReference type="InterPro" id="IPR021788">
    <property type="entry name" value="CPP1-like"/>
</dbReference>
<sequence>MQVTAQSPKPVPFGTGAASLSARRCSGIAASNGDSEAAPASGMSTEEACSVLGVTSNAGFEEVLQAKKRLSADLPADSEENSKVETAYDALLMASMKRRLGGEVSTGVRFADVAKSRPRPQAQAGPTSVFGLVNVQQPSKNALAQQSVIFGALAASALLPGIAEPSGSSVPALQIGLSGMASIYFLRNGRSISIPRAVGLAVGCAVLGSVIGGGINSWLRPDIVPIAGISSPATLVSEFVIISLWAACTFLS</sequence>
<keyword evidence="1" id="KW-0472">Membrane</keyword>